<gene>
    <name evidence="2" type="ORF">BJ986_001383</name>
</gene>
<protein>
    <submittedName>
        <fullName evidence="2">Lipid-binding SYLF domain-containing protein</fullName>
    </submittedName>
</protein>
<organism evidence="2 3">
    <name type="scientific">Pedococcus badiiscoriae</name>
    <dbReference type="NCBI Taxonomy" id="642776"/>
    <lineage>
        <taxon>Bacteria</taxon>
        <taxon>Bacillati</taxon>
        <taxon>Actinomycetota</taxon>
        <taxon>Actinomycetes</taxon>
        <taxon>Micrococcales</taxon>
        <taxon>Intrasporangiaceae</taxon>
        <taxon>Pedococcus</taxon>
    </lineage>
</organism>
<comment type="caution">
    <text evidence="2">The sequence shown here is derived from an EMBL/GenBank/DDBJ whole genome shotgun (WGS) entry which is preliminary data.</text>
</comment>
<keyword evidence="3" id="KW-1185">Reference proteome</keyword>
<feature type="transmembrane region" description="Helical" evidence="1">
    <location>
        <begin position="134"/>
        <end position="157"/>
    </location>
</feature>
<sequence length="199" mass="21095">MLSSISPLGERARHSRWWLTTTAYLLGSLAGGLAVGGLAALLGGLLPDPVRDSRWTLVVVAGLLVVGLVLDLRNQRSVPSWRRQVDEQWLTRYRGWVYGVGFGAQLGFGLVTIITSTTTYAAVLLAALTHHLGAGLAIGATFGMVRALPSLLMARVLDRADLHRVFIRVERWANPAGVMAKVALGGAAAILLAAAAYGS</sequence>
<dbReference type="Proteomes" id="UP000573599">
    <property type="component" value="Unassembled WGS sequence"/>
</dbReference>
<evidence type="ECO:0000313" key="3">
    <source>
        <dbReference type="Proteomes" id="UP000573599"/>
    </source>
</evidence>
<feature type="transmembrane region" description="Helical" evidence="1">
    <location>
        <begin position="55"/>
        <end position="74"/>
    </location>
</feature>
<dbReference type="EMBL" id="JACCAB010000001">
    <property type="protein sequence ID" value="NYG06896.1"/>
    <property type="molecule type" value="Genomic_DNA"/>
</dbReference>
<name>A0A852WND1_9MICO</name>
<accession>A0A852WND1</accession>
<feature type="transmembrane region" description="Helical" evidence="1">
    <location>
        <begin position="178"/>
        <end position="197"/>
    </location>
</feature>
<dbReference type="AlphaFoldDB" id="A0A852WND1"/>
<evidence type="ECO:0000256" key="1">
    <source>
        <dbReference type="SAM" id="Phobius"/>
    </source>
</evidence>
<evidence type="ECO:0000313" key="2">
    <source>
        <dbReference type="EMBL" id="NYG06896.1"/>
    </source>
</evidence>
<keyword evidence="1" id="KW-0812">Transmembrane</keyword>
<reference evidence="2 3" key="1">
    <citation type="submission" date="2020-07" db="EMBL/GenBank/DDBJ databases">
        <title>Sequencing the genomes of 1000 actinobacteria strains.</title>
        <authorList>
            <person name="Klenk H.-P."/>
        </authorList>
    </citation>
    <scope>NUCLEOTIDE SEQUENCE [LARGE SCALE GENOMIC DNA]</scope>
    <source>
        <strain evidence="2 3">DSM 23987</strain>
    </source>
</reference>
<dbReference type="SUPFAM" id="SSF103473">
    <property type="entry name" value="MFS general substrate transporter"/>
    <property type="match status" value="1"/>
</dbReference>
<keyword evidence="1" id="KW-0472">Membrane</keyword>
<proteinExistence type="predicted"/>
<feature type="transmembrane region" description="Helical" evidence="1">
    <location>
        <begin position="95"/>
        <end position="128"/>
    </location>
</feature>
<dbReference type="InterPro" id="IPR036259">
    <property type="entry name" value="MFS_trans_sf"/>
</dbReference>
<feature type="transmembrane region" description="Helical" evidence="1">
    <location>
        <begin position="21"/>
        <end position="43"/>
    </location>
</feature>
<dbReference type="RefSeq" id="WP_179421313.1">
    <property type="nucleotide sequence ID" value="NZ_JACCAB010000001.1"/>
</dbReference>
<keyword evidence="1" id="KW-1133">Transmembrane helix</keyword>